<dbReference type="eggNOG" id="ENOG502QQNI">
    <property type="taxonomic scope" value="Eukaryota"/>
</dbReference>
<dbReference type="InParanoid" id="M4BZU3"/>
<name>M4BZU3_HYAAE</name>
<proteinExistence type="predicted"/>
<reference evidence="1" key="2">
    <citation type="submission" date="2015-06" db="UniProtKB">
        <authorList>
            <consortium name="EnsemblProtists"/>
        </authorList>
    </citation>
    <scope>IDENTIFICATION</scope>
    <source>
        <strain evidence="1">Emoy2</strain>
    </source>
</reference>
<organism evidence="1 2">
    <name type="scientific">Hyaloperonospora arabidopsidis (strain Emoy2)</name>
    <name type="common">Downy mildew agent</name>
    <name type="synonym">Peronospora arabidopsidis</name>
    <dbReference type="NCBI Taxonomy" id="559515"/>
    <lineage>
        <taxon>Eukaryota</taxon>
        <taxon>Sar</taxon>
        <taxon>Stramenopiles</taxon>
        <taxon>Oomycota</taxon>
        <taxon>Peronosporomycetes</taxon>
        <taxon>Peronosporales</taxon>
        <taxon>Peronosporaceae</taxon>
        <taxon>Hyaloperonospora</taxon>
    </lineage>
</organism>
<dbReference type="SUPFAM" id="SSF53756">
    <property type="entry name" value="UDP-Glycosyltransferase/glycogen phosphorylase"/>
    <property type="match status" value="1"/>
</dbReference>
<dbReference type="VEuPathDB" id="FungiDB:HpaG812117"/>
<dbReference type="OMA" id="NAYHEDT"/>
<dbReference type="Proteomes" id="UP000011713">
    <property type="component" value="Unassembled WGS sequence"/>
</dbReference>
<evidence type="ECO:0008006" key="3">
    <source>
        <dbReference type="Google" id="ProtNLM"/>
    </source>
</evidence>
<dbReference type="AlphaFoldDB" id="M4BZU3"/>
<evidence type="ECO:0000313" key="1">
    <source>
        <dbReference type="EnsemblProtists" id="HpaP812117"/>
    </source>
</evidence>
<dbReference type="HOGENOM" id="CLU_1263655_0_0_1"/>
<dbReference type="EnsemblProtists" id="HpaT812116">
    <property type="protein sequence ID" value="HpaP812116"/>
    <property type="gene ID" value="HpaG812116"/>
</dbReference>
<protein>
    <recommendedName>
        <fullName evidence="3">Glycosyl transferase family 1 domain-containing protein</fullName>
    </recommendedName>
</protein>
<dbReference type="EnsemblProtists" id="HpaT812117">
    <property type="protein sequence ID" value="HpaP812117"/>
    <property type="gene ID" value="HpaG812117"/>
</dbReference>
<accession>M4BZU3</accession>
<sequence length="219" mass="24317">MDVTFSCDVLAQHVQRANAVLECWLSRPNFPPLDVYLDQDMYSTALKDVYDEQIQAQPEPKKVALHTGRVPSSEFGKMMTEATFLLFTSVLEGYGHYINQARANAAVIVTTNALPMNELLSPESAILVSHPSTGVNKQLLGGTFDGKHGLRGVKGMASYVKGPEICNAVERVLAMTPEERQAMGERARKQYMLDMHFFAARMNELRDLARAGTVSWYSA</sequence>
<dbReference type="Gene3D" id="3.40.50.2000">
    <property type="entry name" value="Glycogen Phosphorylase B"/>
    <property type="match status" value="1"/>
</dbReference>
<dbReference type="EMBL" id="JH598066">
    <property type="status" value="NOT_ANNOTATED_CDS"/>
    <property type="molecule type" value="Genomic_DNA"/>
</dbReference>
<keyword evidence="2" id="KW-1185">Reference proteome</keyword>
<evidence type="ECO:0000313" key="2">
    <source>
        <dbReference type="Proteomes" id="UP000011713"/>
    </source>
</evidence>
<reference evidence="2" key="1">
    <citation type="journal article" date="2010" name="Science">
        <title>Signatures of adaptation to obligate biotrophy in the Hyaloperonospora arabidopsidis genome.</title>
        <authorList>
            <person name="Baxter L."/>
            <person name="Tripathy S."/>
            <person name="Ishaque N."/>
            <person name="Boot N."/>
            <person name="Cabral A."/>
            <person name="Kemen E."/>
            <person name="Thines M."/>
            <person name="Ah-Fong A."/>
            <person name="Anderson R."/>
            <person name="Badejoko W."/>
            <person name="Bittner-Eddy P."/>
            <person name="Boore J.L."/>
            <person name="Chibucos M.C."/>
            <person name="Coates M."/>
            <person name="Dehal P."/>
            <person name="Delehaunty K."/>
            <person name="Dong S."/>
            <person name="Downton P."/>
            <person name="Dumas B."/>
            <person name="Fabro G."/>
            <person name="Fronick C."/>
            <person name="Fuerstenberg S.I."/>
            <person name="Fulton L."/>
            <person name="Gaulin E."/>
            <person name="Govers F."/>
            <person name="Hughes L."/>
            <person name="Humphray S."/>
            <person name="Jiang R.H."/>
            <person name="Judelson H."/>
            <person name="Kamoun S."/>
            <person name="Kyung K."/>
            <person name="Meijer H."/>
            <person name="Minx P."/>
            <person name="Morris P."/>
            <person name="Nelson J."/>
            <person name="Phuntumart V."/>
            <person name="Qutob D."/>
            <person name="Rehmany A."/>
            <person name="Rougon-Cardoso A."/>
            <person name="Ryden P."/>
            <person name="Torto-Alalibo T."/>
            <person name="Studholme D."/>
            <person name="Wang Y."/>
            <person name="Win J."/>
            <person name="Wood J."/>
            <person name="Clifton S.W."/>
            <person name="Rogers J."/>
            <person name="Van den Ackerveken G."/>
            <person name="Jones J.D."/>
            <person name="McDowell J.M."/>
            <person name="Beynon J."/>
            <person name="Tyler B.M."/>
        </authorList>
    </citation>
    <scope>NUCLEOTIDE SEQUENCE [LARGE SCALE GENOMIC DNA]</scope>
    <source>
        <strain evidence="2">Emoy2</strain>
    </source>
</reference>